<name>A0A3M6R095_9BURK</name>
<dbReference type="GO" id="GO:0005737">
    <property type="term" value="C:cytoplasm"/>
    <property type="evidence" value="ECO:0007669"/>
    <property type="project" value="InterPro"/>
</dbReference>
<dbReference type="InterPro" id="IPR014729">
    <property type="entry name" value="Rossmann-like_a/b/a_fold"/>
</dbReference>
<reference evidence="11 12" key="1">
    <citation type="submission" date="2018-10" db="EMBL/GenBank/DDBJ databases">
        <title>Draft genome of Cortibacter populi DSM10536.</title>
        <authorList>
            <person name="Bernier A.-M."/>
            <person name="Bernard K."/>
        </authorList>
    </citation>
    <scope>NUCLEOTIDE SEQUENCE [LARGE SCALE GENOMIC DNA]</scope>
    <source>
        <strain evidence="11 12">DSM 105136</strain>
    </source>
</reference>
<gene>
    <name evidence="7" type="primary">nadE</name>
    <name evidence="11" type="ORF">D8I35_06345</name>
</gene>
<dbReference type="InterPro" id="IPR003010">
    <property type="entry name" value="C-N_Hydrolase"/>
</dbReference>
<dbReference type="GO" id="GO:0003952">
    <property type="term" value="F:NAD+ synthase (glutamine-hydrolyzing) activity"/>
    <property type="evidence" value="ECO:0007669"/>
    <property type="project" value="UniProtKB-UniRule"/>
</dbReference>
<dbReference type="EC" id="6.3.5.1" evidence="7 8"/>
<evidence type="ECO:0000256" key="1">
    <source>
        <dbReference type="ARBA" id="ARBA00005188"/>
    </source>
</evidence>
<comment type="pathway">
    <text evidence="1 7 8">Cofactor biosynthesis; NAD(+) biosynthesis; NAD(+) from deamido-NAD(+) (L-Gln route): step 1/1.</text>
</comment>
<dbReference type="InterPro" id="IPR003694">
    <property type="entry name" value="NAD_synthase"/>
</dbReference>
<keyword evidence="12" id="KW-1185">Reference proteome</keyword>
<feature type="active site" description="Nucleophile; for glutaminase activity" evidence="7">
    <location>
        <position position="176"/>
    </location>
</feature>
<keyword evidence="3 7" id="KW-0436">Ligase</keyword>
<dbReference type="InterPro" id="IPR022310">
    <property type="entry name" value="NAD/GMP_synthase"/>
</dbReference>
<evidence type="ECO:0000256" key="8">
    <source>
        <dbReference type="PIRNR" id="PIRNR006630"/>
    </source>
</evidence>
<evidence type="ECO:0000256" key="7">
    <source>
        <dbReference type="HAMAP-Rule" id="MF_02090"/>
    </source>
</evidence>
<dbReference type="Proteomes" id="UP000278006">
    <property type="component" value="Unassembled WGS sequence"/>
</dbReference>
<evidence type="ECO:0000256" key="6">
    <source>
        <dbReference type="ARBA" id="ARBA00023027"/>
    </source>
</evidence>
<comment type="caution">
    <text evidence="7">Lacks conserved residue(s) required for the propagation of feature annotation.</text>
</comment>
<dbReference type="PANTHER" id="PTHR23090">
    <property type="entry name" value="NH 3 /GLUTAMINE-DEPENDENT NAD + SYNTHETASE"/>
    <property type="match status" value="1"/>
</dbReference>
<comment type="similarity">
    <text evidence="9">Belongs to the NAD synthetase family.</text>
</comment>
<dbReference type="FunFam" id="3.40.50.620:FF:000106">
    <property type="entry name" value="Glutamine-dependent NAD(+) synthetase"/>
    <property type="match status" value="1"/>
</dbReference>
<evidence type="ECO:0000256" key="2">
    <source>
        <dbReference type="ARBA" id="ARBA00007145"/>
    </source>
</evidence>
<dbReference type="OrthoDB" id="8817375at2"/>
<dbReference type="PANTHER" id="PTHR23090:SF9">
    <property type="entry name" value="GLUTAMINE-DEPENDENT NAD(+) SYNTHETASE"/>
    <property type="match status" value="1"/>
</dbReference>
<dbReference type="GO" id="GO:0008795">
    <property type="term" value="F:NAD+ synthase activity"/>
    <property type="evidence" value="ECO:0007669"/>
    <property type="project" value="UniProtKB-UniRule"/>
</dbReference>
<dbReference type="EMBL" id="RDQO01000001">
    <property type="protein sequence ID" value="RMX08674.1"/>
    <property type="molecule type" value="Genomic_DNA"/>
</dbReference>
<dbReference type="NCBIfam" id="TIGR00552">
    <property type="entry name" value="nadE"/>
    <property type="match status" value="1"/>
</dbReference>
<dbReference type="InterPro" id="IPR036526">
    <property type="entry name" value="C-N_Hydrolase_sf"/>
</dbReference>
<evidence type="ECO:0000313" key="12">
    <source>
        <dbReference type="Proteomes" id="UP000278006"/>
    </source>
</evidence>
<accession>A0A3M6R095</accession>
<proteinExistence type="inferred from homology"/>
<feature type="binding site" evidence="7">
    <location>
        <position position="202"/>
    </location>
    <ligand>
        <name>L-glutamine</name>
        <dbReference type="ChEBI" id="CHEBI:58359"/>
    </ligand>
</feature>
<comment type="similarity">
    <text evidence="2 7 8">In the C-terminal section; belongs to the NAD synthetase family.</text>
</comment>
<feature type="binding site" evidence="7">
    <location>
        <position position="544"/>
    </location>
    <ligand>
        <name>deamido-NAD(+)</name>
        <dbReference type="ChEBI" id="CHEBI:58437"/>
        <note>ligand shared between two neighboring subunits</note>
    </ligand>
</feature>
<feature type="active site" description="For glutaminase activity" evidence="7">
    <location>
        <position position="125"/>
    </location>
</feature>
<dbReference type="UniPathway" id="UPA00253">
    <property type="reaction ID" value="UER00334"/>
</dbReference>
<evidence type="ECO:0000256" key="4">
    <source>
        <dbReference type="ARBA" id="ARBA00022741"/>
    </source>
</evidence>
<dbReference type="Gene3D" id="3.60.110.10">
    <property type="entry name" value="Carbon-nitrogen hydrolase"/>
    <property type="match status" value="1"/>
</dbReference>
<keyword evidence="5 7" id="KW-0067">ATP-binding</keyword>
<feature type="binding site" evidence="7">
    <location>
        <position position="428"/>
    </location>
    <ligand>
        <name>deamido-NAD(+)</name>
        <dbReference type="ChEBI" id="CHEBI:58437"/>
        <note>ligand shared between two neighboring subunits</note>
    </ligand>
</feature>
<dbReference type="Pfam" id="PF02540">
    <property type="entry name" value="NAD_synthase"/>
    <property type="match status" value="1"/>
</dbReference>
<dbReference type="PROSITE" id="PS50263">
    <property type="entry name" value="CN_HYDROLASE"/>
    <property type="match status" value="1"/>
</dbReference>
<dbReference type="RefSeq" id="WP_122226799.1">
    <property type="nucleotide sequence ID" value="NZ_RDQO01000001.1"/>
</dbReference>
<dbReference type="GO" id="GO:0004359">
    <property type="term" value="F:glutaminase activity"/>
    <property type="evidence" value="ECO:0007669"/>
    <property type="project" value="InterPro"/>
</dbReference>
<feature type="binding site" evidence="7">
    <location>
        <position position="399"/>
    </location>
    <ligand>
        <name>deamido-NAD(+)</name>
        <dbReference type="ChEBI" id="CHEBI:58437"/>
        <note>ligand shared between two neighboring subunits</note>
    </ligand>
</feature>
<feature type="active site" description="Proton acceptor; for glutaminase activity" evidence="7">
    <location>
        <position position="43"/>
    </location>
</feature>
<dbReference type="SUPFAM" id="SSF52402">
    <property type="entry name" value="Adenine nucleotide alpha hydrolases-like"/>
    <property type="match status" value="1"/>
</dbReference>
<comment type="function">
    <text evidence="7">Catalyzes the ATP-dependent amidation of deamido-NAD to form NAD. Uses L-glutamine as a nitrogen source.</text>
</comment>
<dbReference type="GO" id="GO:0005524">
    <property type="term" value="F:ATP binding"/>
    <property type="evidence" value="ECO:0007669"/>
    <property type="project" value="UniProtKB-UniRule"/>
</dbReference>
<dbReference type="AlphaFoldDB" id="A0A3M6R095"/>
<dbReference type="GO" id="GO:0009435">
    <property type="term" value="P:NAD+ biosynthetic process"/>
    <property type="evidence" value="ECO:0007669"/>
    <property type="project" value="UniProtKB-UniRule"/>
</dbReference>
<dbReference type="NCBIfam" id="NF010588">
    <property type="entry name" value="PRK13981.1"/>
    <property type="match status" value="1"/>
</dbReference>
<comment type="catalytic activity">
    <reaction evidence="7 8">
        <text>deamido-NAD(+) + L-glutamine + ATP + H2O = L-glutamate + AMP + diphosphate + NAD(+) + H(+)</text>
        <dbReference type="Rhea" id="RHEA:24384"/>
        <dbReference type="ChEBI" id="CHEBI:15377"/>
        <dbReference type="ChEBI" id="CHEBI:15378"/>
        <dbReference type="ChEBI" id="CHEBI:29985"/>
        <dbReference type="ChEBI" id="CHEBI:30616"/>
        <dbReference type="ChEBI" id="CHEBI:33019"/>
        <dbReference type="ChEBI" id="CHEBI:57540"/>
        <dbReference type="ChEBI" id="CHEBI:58359"/>
        <dbReference type="ChEBI" id="CHEBI:58437"/>
        <dbReference type="ChEBI" id="CHEBI:456215"/>
        <dbReference type="EC" id="6.3.5.1"/>
    </reaction>
</comment>
<dbReference type="HAMAP" id="MF_02090">
    <property type="entry name" value="NadE_glutamine_dep"/>
    <property type="match status" value="1"/>
</dbReference>
<evidence type="ECO:0000256" key="3">
    <source>
        <dbReference type="ARBA" id="ARBA00022598"/>
    </source>
</evidence>
<evidence type="ECO:0000259" key="10">
    <source>
        <dbReference type="PROSITE" id="PS50263"/>
    </source>
</evidence>
<evidence type="ECO:0000256" key="9">
    <source>
        <dbReference type="RuleBase" id="RU003811"/>
    </source>
</evidence>
<feature type="domain" description="CN hydrolase" evidence="10">
    <location>
        <begin position="3"/>
        <end position="272"/>
    </location>
</feature>
<feature type="binding site" evidence="7">
    <location>
        <position position="423"/>
    </location>
    <ligand>
        <name>ATP</name>
        <dbReference type="ChEBI" id="CHEBI:30616"/>
    </ligand>
</feature>
<dbReference type="Pfam" id="PF00795">
    <property type="entry name" value="CN_hydrolase"/>
    <property type="match status" value="1"/>
</dbReference>
<dbReference type="PIRSF" id="PIRSF006630">
    <property type="entry name" value="NADS_GAT"/>
    <property type="match status" value="1"/>
</dbReference>
<dbReference type="InterPro" id="IPR014445">
    <property type="entry name" value="Gln-dep_NAD_synthase"/>
</dbReference>
<keyword evidence="4 7" id="KW-0547">Nucleotide-binding</keyword>
<dbReference type="CDD" id="cd07570">
    <property type="entry name" value="GAT_Gln-NAD-synth"/>
    <property type="match status" value="1"/>
</dbReference>
<organism evidence="11 12">
    <name type="scientific">Corticibacter populi</name>
    <dbReference type="NCBI Taxonomy" id="1550736"/>
    <lineage>
        <taxon>Bacteria</taxon>
        <taxon>Pseudomonadati</taxon>
        <taxon>Pseudomonadota</taxon>
        <taxon>Betaproteobacteria</taxon>
        <taxon>Burkholderiales</taxon>
        <taxon>Comamonadaceae</taxon>
        <taxon>Corticibacter</taxon>
    </lineage>
</organism>
<feature type="binding site" evidence="7">
    <location>
        <position position="208"/>
    </location>
    <ligand>
        <name>L-glutamine</name>
        <dbReference type="ChEBI" id="CHEBI:58359"/>
    </ligand>
</feature>
<dbReference type="SUPFAM" id="SSF56317">
    <property type="entry name" value="Carbon-nitrogen hydrolase"/>
    <property type="match status" value="1"/>
</dbReference>
<dbReference type="Gene3D" id="3.40.50.620">
    <property type="entry name" value="HUPs"/>
    <property type="match status" value="1"/>
</dbReference>
<protein>
    <recommendedName>
        <fullName evidence="7 8">Glutamine-dependent NAD(+) synthetase</fullName>
        <ecNumber evidence="7 8">6.3.5.1</ecNumber>
    </recommendedName>
    <alternativeName>
        <fullName evidence="7 8">NAD(+) synthase [glutamine-hydrolyzing]</fullName>
    </alternativeName>
</protein>
<evidence type="ECO:0000313" key="11">
    <source>
        <dbReference type="EMBL" id="RMX08674.1"/>
    </source>
</evidence>
<evidence type="ECO:0000256" key="5">
    <source>
        <dbReference type="ARBA" id="ARBA00022840"/>
    </source>
</evidence>
<keyword evidence="6 7" id="KW-0520">NAD</keyword>
<comment type="caution">
    <text evidence="11">The sequence shown here is derived from an EMBL/GenBank/DDBJ whole genome shotgun (WGS) entry which is preliminary data.</text>
</comment>
<sequence>MSLSICVAQLNPVVGDLQGNIEKAIRAAAQAHADGHTLVVFSELFVSGYAAEDWYLRPNFLRDCEAALQMLVAASGQWPGLHIVIGHPVALDASASLPRDSDYLPPAWNAVSLIEDGVLRHTYRKQAIPNYGVFDEKRYFASSTALPAAAGPAGGRATGPASVVEVAGARIGLLICEDAWVPAPAQQARAAGAELLLVVNASPFVLGKRERRIQVLQQRVQETGLPMIYAHAVGGQDELVFDGHSFALAGDGALAGMAAGFAEQLWPVAVRRGSQGLVLQAELAHQQSDEEQIWRALVLATRDYVGKNGFRHVLLGLSGGLDSALVLAIAVDALGAERVRAVMMPSPYTASISLDDAREMARRLQVQYDEIGIRPAFEALKGSLQPLFGERPEDTTEENLQARIRGVLLMGLSNKFGGLLLTTGNKSEMAMGYCTLYGDMCGGFAPLKDVYKSDAFALAHWRNAHALDGAVPDPIPERIITRPPSAELREGQTDQDSLPPYEMLDAILRLRMEAEQSAEAIVAAGFPAERVEQVLRLLRINEYKRCQAAPGPKLGSRSFGKDWRYPITNRYRG</sequence>
<feature type="binding site" evidence="7">
    <location>
        <position position="131"/>
    </location>
    <ligand>
        <name>L-glutamine</name>
        <dbReference type="ChEBI" id="CHEBI:58359"/>
    </ligand>
</feature>
<dbReference type="CDD" id="cd00553">
    <property type="entry name" value="NAD_synthase"/>
    <property type="match status" value="1"/>
</dbReference>
<feature type="binding site" evidence="7">
    <location>
        <begin position="316"/>
        <end position="323"/>
    </location>
    <ligand>
        <name>ATP</name>
        <dbReference type="ChEBI" id="CHEBI:30616"/>
    </ligand>
</feature>